<protein>
    <submittedName>
        <fullName evidence="1">Uncharacterized protein</fullName>
    </submittedName>
</protein>
<organism evidence="1 2">
    <name type="scientific">Schizophyllum amplum</name>
    <dbReference type="NCBI Taxonomy" id="97359"/>
    <lineage>
        <taxon>Eukaryota</taxon>
        <taxon>Fungi</taxon>
        <taxon>Dikarya</taxon>
        <taxon>Basidiomycota</taxon>
        <taxon>Agaricomycotina</taxon>
        <taxon>Agaricomycetes</taxon>
        <taxon>Agaricomycetidae</taxon>
        <taxon>Agaricales</taxon>
        <taxon>Schizophyllaceae</taxon>
        <taxon>Schizophyllum</taxon>
    </lineage>
</organism>
<proteinExistence type="predicted"/>
<name>A0A550C758_9AGAR</name>
<gene>
    <name evidence="1" type="ORF">BD626DRAFT_549604</name>
</gene>
<dbReference type="OrthoDB" id="2840554at2759"/>
<evidence type="ECO:0000313" key="1">
    <source>
        <dbReference type="EMBL" id="TRM60629.1"/>
    </source>
</evidence>
<accession>A0A550C758</accession>
<reference evidence="1 2" key="1">
    <citation type="journal article" date="2019" name="New Phytol.">
        <title>Comparative genomics reveals unique wood-decay strategies and fruiting body development in the Schizophyllaceae.</title>
        <authorList>
            <person name="Almasi E."/>
            <person name="Sahu N."/>
            <person name="Krizsan K."/>
            <person name="Balint B."/>
            <person name="Kovacs G.M."/>
            <person name="Kiss B."/>
            <person name="Cseklye J."/>
            <person name="Drula E."/>
            <person name="Henrissat B."/>
            <person name="Nagy I."/>
            <person name="Chovatia M."/>
            <person name="Adam C."/>
            <person name="LaButti K."/>
            <person name="Lipzen A."/>
            <person name="Riley R."/>
            <person name="Grigoriev I.V."/>
            <person name="Nagy L.G."/>
        </authorList>
    </citation>
    <scope>NUCLEOTIDE SEQUENCE [LARGE SCALE GENOMIC DNA]</scope>
    <source>
        <strain evidence="1 2">NL-1724</strain>
    </source>
</reference>
<evidence type="ECO:0000313" key="2">
    <source>
        <dbReference type="Proteomes" id="UP000320762"/>
    </source>
</evidence>
<dbReference type="Proteomes" id="UP000320762">
    <property type="component" value="Unassembled WGS sequence"/>
</dbReference>
<comment type="caution">
    <text evidence="1">The sequence shown here is derived from an EMBL/GenBank/DDBJ whole genome shotgun (WGS) entry which is preliminary data.</text>
</comment>
<dbReference type="AlphaFoldDB" id="A0A550C758"/>
<dbReference type="EMBL" id="VDMD01000021">
    <property type="protein sequence ID" value="TRM60629.1"/>
    <property type="molecule type" value="Genomic_DNA"/>
</dbReference>
<sequence>MIIGLDKAVQTTDDHEVPFKPVSSTPQMTKKTNKSRPKYLKRLHSLHTDIPFVPEARDKATHRYWHFGPSLTVKYATFSSLLNRLTRWDAFQFVLVGPTASAAWPSPFAEQGEKAVTFCMIVSDCSTHYFTRRPTEEQMARLVRVFGWEPSWMMDARPKSRWHEYGHDE</sequence>
<keyword evidence="2" id="KW-1185">Reference proteome</keyword>